<dbReference type="Gene3D" id="3.30.1450.10">
    <property type="match status" value="1"/>
</dbReference>
<dbReference type="Pfam" id="PF04355">
    <property type="entry name" value="BamE"/>
    <property type="match status" value="1"/>
</dbReference>
<dbReference type="AlphaFoldDB" id="A0A0P1IIN0"/>
<evidence type="ECO:0000313" key="6">
    <source>
        <dbReference type="Proteomes" id="UP000051870"/>
    </source>
</evidence>
<organism evidence="5 6">
    <name type="scientific">Shimia thalassica</name>
    <dbReference type="NCBI Taxonomy" id="1715693"/>
    <lineage>
        <taxon>Bacteria</taxon>
        <taxon>Pseudomonadati</taxon>
        <taxon>Pseudomonadota</taxon>
        <taxon>Alphaproteobacteria</taxon>
        <taxon>Rhodobacterales</taxon>
        <taxon>Roseobacteraceae</taxon>
    </lineage>
</organism>
<gene>
    <name evidence="5" type="ORF">PH7735_02164</name>
</gene>
<keyword evidence="2" id="KW-0472">Membrane</keyword>
<feature type="domain" description="Outer membrane protein assembly factor BamE" evidence="4">
    <location>
        <begin position="31"/>
        <end position="106"/>
    </location>
</feature>
<sequence>MTVRTNRTKQAFLGLALLASVACTTQYRNHGYVPNDEDLANIVVGVDTRDTVAESVGTPTTSGVTNDGGYYYVRTRVRHYGARQPKVIDRRLVAITFDTGGTVRNIAEYSLEDGQAVPIARRVTDNGIEDQSVLAQVLGNIGNFTPGTLGGG</sequence>
<dbReference type="InterPro" id="IPR037873">
    <property type="entry name" value="BamE-like"/>
</dbReference>
<dbReference type="Proteomes" id="UP000051870">
    <property type="component" value="Unassembled WGS sequence"/>
</dbReference>
<evidence type="ECO:0000256" key="2">
    <source>
        <dbReference type="ARBA" id="ARBA00023136"/>
    </source>
</evidence>
<keyword evidence="1 3" id="KW-0732">Signal</keyword>
<dbReference type="GO" id="GO:0019867">
    <property type="term" value="C:outer membrane"/>
    <property type="evidence" value="ECO:0007669"/>
    <property type="project" value="InterPro"/>
</dbReference>
<accession>A0A0P1IIN0</accession>
<dbReference type="STRING" id="1715693.PH7735_02164"/>
<proteinExistence type="predicted"/>
<evidence type="ECO:0000259" key="4">
    <source>
        <dbReference type="Pfam" id="PF04355"/>
    </source>
</evidence>
<evidence type="ECO:0000256" key="1">
    <source>
        <dbReference type="ARBA" id="ARBA00022729"/>
    </source>
</evidence>
<dbReference type="EMBL" id="CYTW01000002">
    <property type="protein sequence ID" value="CUJ99113.1"/>
    <property type="molecule type" value="Genomic_DNA"/>
</dbReference>
<dbReference type="PROSITE" id="PS51257">
    <property type="entry name" value="PROKAR_LIPOPROTEIN"/>
    <property type="match status" value="1"/>
</dbReference>
<protein>
    <submittedName>
        <fullName evidence="5">SmpA / OmlA family protein</fullName>
    </submittedName>
</protein>
<feature type="chain" id="PRO_5006065309" evidence="3">
    <location>
        <begin position="25"/>
        <end position="152"/>
    </location>
</feature>
<name>A0A0P1IIN0_9RHOB</name>
<dbReference type="InterPro" id="IPR007450">
    <property type="entry name" value="BamE_dom"/>
</dbReference>
<keyword evidence="6" id="KW-1185">Reference proteome</keyword>
<feature type="signal peptide" evidence="3">
    <location>
        <begin position="1"/>
        <end position="24"/>
    </location>
</feature>
<dbReference type="GeneID" id="83881192"/>
<dbReference type="RefSeq" id="WP_058311356.1">
    <property type="nucleotide sequence ID" value="NZ_CANLZE010000002.1"/>
</dbReference>
<evidence type="ECO:0000256" key="3">
    <source>
        <dbReference type="SAM" id="SignalP"/>
    </source>
</evidence>
<reference evidence="6" key="1">
    <citation type="submission" date="2015-09" db="EMBL/GenBank/DDBJ databases">
        <authorList>
            <person name="Rodrigo-Torres Lidia"/>
            <person name="Arahal R.David."/>
        </authorList>
    </citation>
    <scope>NUCLEOTIDE SEQUENCE [LARGE SCALE GENOMIC DNA]</scope>
    <source>
        <strain evidence="6">CECT 7735</strain>
    </source>
</reference>
<evidence type="ECO:0000313" key="5">
    <source>
        <dbReference type="EMBL" id="CUJ99113.1"/>
    </source>
</evidence>